<dbReference type="Pfam" id="PF00468">
    <property type="entry name" value="Ribosomal_L34"/>
    <property type="match status" value="1"/>
</dbReference>
<dbReference type="AlphaFoldDB" id="A0A0C2MCF9"/>
<keyword evidence="2 6" id="KW-0689">Ribosomal protein</keyword>
<sequence length="118" mass="13870">MGVRYGNLLPEYQIYHKKVRRNNIGQGLPCSEKNATCHASVKGYMLLKFCLSVRTLGGFQRLPFFSNPLKRTKKYGMEYQPSNLKRKRQFGFLARLRTKDGRKILENRRRSGKKYLSH</sequence>
<dbReference type="GO" id="GO:0006412">
    <property type="term" value="P:translation"/>
    <property type="evidence" value="ECO:0007669"/>
    <property type="project" value="InterPro"/>
</dbReference>
<dbReference type="GO" id="GO:0005762">
    <property type="term" value="C:mitochondrial large ribosomal subunit"/>
    <property type="evidence" value="ECO:0007669"/>
    <property type="project" value="TreeGrafter"/>
</dbReference>
<evidence type="ECO:0000256" key="2">
    <source>
        <dbReference type="ARBA" id="ARBA00022980"/>
    </source>
</evidence>
<comment type="caution">
    <text evidence="6">The sequence shown here is derived from an EMBL/GenBank/DDBJ whole genome shotgun (WGS) entry which is preliminary data.</text>
</comment>
<dbReference type="Proteomes" id="UP000031668">
    <property type="component" value="Unassembled WGS sequence"/>
</dbReference>
<gene>
    <name evidence="6" type="ORF">RF11_14506</name>
</gene>
<evidence type="ECO:0000313" key="6">
    <source>
        <dbReference type="EMBL" id="KII64781.1"/>
    </source>
</evidence>
<evidence type="ECO:0000256" key="4">
    <source>
        <dbReference type="ARBA" id="ARBA00035274"/>
    </source>
</evidence>
<keyword evidence="7" id="KW-1185">Reference proteome</keyword>
<keyword evidence="3" id="KW-0687">Ribonucleoprotein</keyword>
<evidence type="ECO:0000313" key="7">
    <source>
        <dbReference type="Proteomes" id="UP000031668"/>
    </source>
</evidence>
<dbReference type="OrthoDB" id="431691at2759"/>
<dbReference type="NCBIfam" id="TIGR01030">
    <property type="entry name" value="rpmH_bact"/>
    <property type="match status" value="1"/>
</dbReference>
<name>A0A0C2MCF9_THEKT</name>
<comment type="similarity">
    <text evidence="1">Belongs to the bacterial ribosomal protein bL34 family.</text>
</comment>
<dbReference type="Gene3D" id="1.10.287.3980">
    <property type="match status" value="1"/>
</dbReference>
<dbReference type="GO" id="GO:0003735">
    <property type="term" value="F:structural constituent of ribosome"/>
    <property type="evidence" value="ECO:0007669"/>
    <property type="project" value="InterPro"/>
</dbReference>
<dbReference type="HAMAP" id="MF_00391">
    <property type="entry name" value="Ribosomal_bL34"/>
    <property type="match status" value="1"/>
</dbReference>
<accession>A0A0C2MCF9</accession>
<protein>
    <recommendedName>
        <fullName evidence="4">Large ribosomal subunit protein bL34m</fullName>
    </recommendedName>
    <alternativeName>
        <fullName evidence="5">39S ribosomal protein L34, mitochondrial</fullName>
    </alternativeName>
</protein>
<reference evidence="6 7" key="1">
    <citation type="journal article" date="2014" name="Genome Biol. Evol.">
        <title>The genome of the myxosporean Thelohanellus kitauei shows adaptations to nutrient acquisition within its fish host.</title>
        <authorList>
            <person name="Yang Y."/>
            <person name="Xiong J."/>
            <person name="Zhou Z."/>
            <person name="Huo F."/>
            <person name="Miao W."/>
            <person name="Ran C."/>
            <person name="Liu Y."/>
            <person name="Zhang J."/>
            <person name="Feng J."/>
            <person name="Wang M."/>
            <person name="Wang M."/>
            <person name="Wang L."/>
            <person name="Yao B."/>
        </authorList>
    </citation>
    <scope>NUCLEOTIDE SEQUENCE [LARGE SCALE GENOMIC DNA]</scope>
    <source>
        <strain evidence="6">Wuqing</strain>
    </source>
</reference>
<dbReference type="PANTHER" id="PTHR14503:SF4">
    <property type="entry name" value="LARGE RIBOSOMAL SUBUNIT PROTEIN BL34M"/>
    <property type="match status" value="1"/>
</dbReference>
<evidence type="ECO:0000256" key="3">
    <source>
        <dbReference type="ARBA" id="ARBA00023274"/>
    </source>
</evidence>
<evidence type="ECO:0000256" key="1">
    <source>
        <dbReference type="ARBA" id="ARBA00010111"/>
    </source>
</evidence>
<dbReference type="EMBL" id="JWZT01004098">
    <property type="protein sequence ID" value="KII64781.1"/>
    <property type="molecule type" value="Genomic_DNA"/>
</dbReference>
<proteinExistence type="inferred from homology"/>
<organism evidence="6 7">
    <name type="scientific">Thelohanellus kitauei</name>
    <name type="common">Myxosporean</name>
    <dbReference type="NCBI Taxonomy" id="669202"/>
    <lineage>
        <taxon>Eukaryota</taxon>
        <taxon>Metazoa</taxon>
        <taxon>Cnidaria</taxon>
        <taxon>Myxozoa</taxon>
        <taxon>Myxosporea</taxon>
        <taxon>Bivalvulida</taxon>
        <taxon>Platysporina</taxon>
        <taxon>Myxobolidae</taxon>
        <taxon>Thelohanellus</taxon>
    </lineage>
</organism>
<dbReference type="PANTHER" id="PTHR14503">
    <property type="entry name" value="MITOCHONDRIAL RIBOSOMAL PROTEIN 34 FAMILY MEMBER"/>
    <property type="match status" value="1"/>
</dbReference>
<evidence type="ECO:0000256" key="5">
    <source>
        <dbReference type="ARBA" id="ARBA00035434"/>
    </source>
</evidence>
<dbReference type="FunFam" id="1.10.287.3980:FF:000001">
    <property type="entry name" value="Mitochondrial ribosomal protein L34"/>
    <property type="match status" value="1"/>
</dbReference>
<dbReference type="InterPro" id="IPR000271">
    <property type="entry name" value="Ribosomal_bL34"/>
</dbReference>